<sequence length="39" mass="4360">MIEYLNGYFVVHTVLIIALVRGQETSVVSSANISMFNWG</sequence>
<dbReference type="EMBL" id="AP014861">
    <property type="protein sequence ID" value="BAX57060.1"/>
    <property type="molecule type" value="Genomic_DNA"/>
</dbReference>
<reference evidence="1" key="1">
    <citation type="journal article" date="2017" name="Infect. Genet. Evol.">
        <title>Plasmid dynamics in Vibrio parahaemolyticus strains related to shrimp Acute Hepatopancreatic Necrosis Syndrome (AHPNS).</title>
        <authorList>
            <person name="Theethakaew C."/>
            <person name="Nakamura S."/>
            <person name="Motooka D."/>
            <person name="Matsuda S."/>
            <person name="Kodama T."/>
            <person name="Chonsin K."/>
            <person name="Suthienkul O."/>
            <person name="Iida T."/>
        </authorList>
    </citation>
    <scope>NUCLEOTIDE SEQUENCE</scope>
    <source>
        <strain evidence="1">VPE61</strain>
        <plasmid evidence="1">pVPE61b</plasmid>
    </source>
</reference>
<organism evidence="1">
    <name type="scientific">Vibrio parahaemolyticus</name>
    <dbReference type="NCBI Taxonomy" id="670"/>
    <lineage>
        <taxon>Bacteria</taxon>
        <taxon>Pseudomonadati</taxon>
        <taxon>Pseudomonadota</taxon>
        <taxon>Gammaproteobacteria</taxon>
        <taxon>Vibrionales</taxon>
        <taxon>Vibrionaceae</taxon>
        <taxon>Vibrio</taxon>
    </lineage>
</organism>
<evidence type="ECO:0000313" key="1">
    <source>
        <dbReference type="EMBL" id="BAX57060.1"/>
    </source>
</evidence>
<protein>
    <submittedName>
        <fullName evidence="1">Uncharacterized protein</fullName>
    </submittedName>
</protein>
<proteinExistence type="predicted"/>
<geneLocation type="plasmid" evidence="1">
    <name>pVPE61b</name>
</geneLocation>
<accession>A0A1Y1BAW7</accession>
<dbReference type="AlphaFoldDB" id="A0A1Y1BAW7"/>
<name>A0A1Y1BAW7_VIBPH</name>
<keyword evidence="1" id="KW-0614">Plasmid</keyword>